<proteinExistence type="predicted"/>
<evidence type="ECO:0000313" key="2">
    <source>
        <dbReference type="Proteomes" id="UP001172142"/>
    </source>
</evidence>
<gene>
    <name evidence="1" type="ORF">QWY13_10900</name>
</gene>
<dbReference type="EMBL" id="JAUJWU010000002">
    <property type="protein sequence ID" value="MDN7246014.1"/>
    <property type="molecule type" value="Genomic_DNA"/>
</dbReference>
<organism evidence="1 2">
    <name type="scientific">Planococcus shenhongbingii</name>
    <dbReference type="NCBI Taxonomy" id="3058398"/>
    <lineage>
        <taxon>Bacteria</taxon>
        <taxon>Bacillati</taxon>
        <taxon>Bacillota</taxon>
        <taxon>Bacilli</taxon>
        <taxon>Bacillales</taxon>
        <taxon>Caryophanaceae</taxon>
        <taxon>Planococcus</taxon>
    </lineage>
</organism>
<reference evidence="1 2" key="1">
    <citation type="submission" date="2023-07" db="EMBL/GenBank/DDBJ databases">
        <title>Novel species in genus Planococcus.</title>
        <authorList>
            <person name="Ning S."/>
        </authorList>
    </citation>
    <scope>NUCLEOTIDE SEQUENCE [LARGE SCALE GENOMIC DNA]</scope>
    <source>
        <strain evidence="1 2">N017</strain>
    </source>
</reference>
<dbReference type="RefSeq" id="WP_300992252.1">
    <property type="nucleotide sequence ID" value="NZ_CP129235.1"/>
</dbReference>
<dbReference type="Proteomes" id="UP001172142">
    <property type="component" value="Unassembled WGS sequence"/>
</dbReference>
<protein>
    <submittedName>
        <fullName evidence="1">Uncharacterized protein</fullName>
    </submittedName>
</protein>
<name>A0ABT8NDN6_9BACL</name>
<evidence type="ECO:0000313" key="1">
    <source>
        <dbReference type="EMBL" id="MDN7246014.1"/>
    </source>
</evidence>
<comment type="caution">
    <text evidence="1">The sequence shown here is derived from an EMBL/GenBank/DDBJ whole genome shotgun (WGS) entry which is preliminary data.</text>
</comment>
<accession>A0ABT8NDN6</accession>
<keyword evidence="2" id="KW-1185">Reference proteome</keyword>
<sequence length="72" mass="8686">MEYPLNGRECKAIQQSQRKAKAAGANWLLFSIVYFRIRRAYNSSIISRNKIKGRMVRKARWQQKKKAYYIRF</sequence>